<feature type="domain" description="Tc1-like transposase DDE" evidence="1">
    <location>
        <begin position="7"/>
        <end position="149"/>
    </location>
</feature>
<keyword evidence="3" id="KW-1185">Reference proteome</keyword>
<proteinExistence type="predicted"/>
<dbReference type="Gene3D" id="3.30.420.10">
    <property type="entry name" value="Ribonuclease H-like superfamily/Ribonuclease H"/>
    <property type="match status" value="1"/>
</dbReference>
<dbReference type="Pfam" id="PF13358">
    <property type="entry name" value="DDE_3"/>
    <property type="match status" value="1"/>
</dbReference>
<dbReference type="EMBL" id="NEVH01027071">
    <property type="protein sequence ID" value="PNF13890.1"/>
    <property type="molecule type" value="Genomic_DNA"/>
</dbReference>
<protein>
    <recommendedName>
        <fullName evidence="1">Tc1-like transposase DDE domain-containing protein</fullName>
    </recommendedName>
</protein>
<dbReference type="InterPro" id="IPR036397">
    <property type="entry name" value="RNaseH_sf"/>
</dbReference>
<sequence length="196" mass="22665">MERWKTVIWSDESTFTLFPTSGQVYVWRTPSQAYDPDYLLPRVKHGGGSIMVWVAISWYSVGLIITLQGHITANDYVTILGDQVYPMVQTLFPNGDAIYQANNTCVHIAYVFQDWFSENELSRLPWPPQSPDINIIEPLWSVLESNLRVRYPPPSSITELANVFQEEWYKIPMQITQDLYLSIPRRLQARGCPTSY</sequence>
<organism evidence="2 3">
    <name type="scientific">Cryptotermes secundus</name>
    <dbReference type="NCBI Taxonomy" id="105785"/>
    <lineage>
        <taxon>Eukaryota</taxon>
        <taxon>Metazoa</taxon>
        <taxon>Ecdysozoa</taxon>
        <taxon>Arthropoda</taxon>
        <taxon>Hexapoda</taxon>
        <taxon>Insecta</taxon>
        <taxon>Pterygota</taxon>
        <taxon>Neoptera</taxon>
        <taxon>Polyneoptera</taxon>
        <taxon>Dictyoptera</taxon>
        <taxon>Blattodea</taxon>
        <taxon>Blattoidea</taxon>
        <taxon>Termitoidae</taxon>
        <taxon>Kalotermitidae</taxon>
        <taxon>Cryptotermitinae</taxon>
        <taxon>Cryptotermes</taxon>
    </lineage>
</organism>
<dbReference type="InterPro" id="IPR038717">
    <property type="entry name" value="Tc1-like_DDE_dom"/>
</dbReference>
<dbReference type="STRING" id="105785.A0A2J7PC37"/>
<dbReference type="PANTHER" id="PTHR23022">
    <property type="entry name" value="TRANSPOSABLE ELEMENT-RELATED"/>
    <property type="match status" value="1"/>
</dbReference>
<reference evidence="2 3" key="1">
    <citation type="submission" date="2017-12" db="EMBL/GenBank/DDBJ databases">
        <title>Hemimetabolous genomes reveal molecular basis of termite eusociality.</title>
        <authorList>
            <person name="Harrison M.C."/>
            <person name="Jongepier E."/>
            <person name="Robertson H.M."/>
            <person name="Arning N."/>
            <person name="Bitard-Feildel T."/>
            <person name="Chao H."/>
            <person name="Childers C.P."/>
            <person name="Dinh H."/>
            <person name="Doddapaneni H."/>
            <person name="Dugan S."/>
            <person name="Gowin J."/>
            <person name="Greiner C."/>
            <person name="Han Y."/>
            <person name="Hu H."/>
            <person name="Hughes D.S.T."/>
            <person name="Huylmans A.-K."/>
            <person name="Kemena C."/>
            <person name="Kremer L.P.M."/>
            <person name="Lee S.L."/>
            <person name="Lopez-Ezquerra A."/>
            <person name="Mallet L."/>
            <person name="Monroy-Kuhn J.M."/>
            <person name="Moser A."/>
            <person name="Murali S.C."/>
            <person name="Muzny D.M."/>
            <person name="Otani S."/>
            <person name="Piulachs M.-D."/>
            <person name="Poelchau M."/>
            <person name="Qu J."/>
            <person name="Schaub F."/>
            <person name="Wada-Katsumata A."/>
            <person name="Worley K.C."/>
            <person name="Xie Q."/>
            <person name="Ylla G."/>
            <person name="Poulsen M."/>
            <person name="Gibbs R.A."/>
            <person name="Schal C."/>
            <person name="Richards S."/>
            <person name="Belles X."/>
            <person name="Korb J."/>
            <person name="Bornberg-Bauer E."/>
        </authorList>
    </citation>
    <scope>NUCLEOTIDE SEQUENCE [LARGE SCALE GENOMIC DNA]</scope>
    <source>
        <tissue evidence="2">Whole body</tissue>
    </source>
</reference>
<comment type="caution">
    <text evidence="2">The sequence shown here is derived from an EMBL/GenBank/DDBJ whole genome shotgun (WGS) entry which is preliminary data.</text>
</comment>
<dbReference type="Proteomes" id="UP000235965">
    <property type="component" value="Unassembled WGS sequence"/>
</dbReference>
<dbReference type="InParanoid" id="A0A2J7PC37"/>
<dbReference type="AlphaFoldDB" id="A0A2J7PC37"/>
<evidence type="ECO:0000313" key="3">
    <source>
        <dbReference type="Proteomes" id="UP000235965"/>
    </source>
</evidence>
<accession>A0A2J7PC37</accession>
<gene>
    <name evidence="2" type="ORF">B7P43_G11307</name>
</gene>
<evidence type="ECO:0000259" key="1">
    <source>
        <dbReference type="Pfam" id="PF13358"/>
    </source>
</evidence>
<dbReference type="GO" id="GO:0003676">
    <property type="term" value="F:nucleic acid binding"/>
    <property type="evidence" value="ECO:0007669"/>
    <property type="project" value="InterPro"/>
</dbReference>
<name>A0A2J7PC37_9NEOP</name>
<dbReference type="InterPro" id="IPR052338">
    <property type="entry name" value="Transposase_5"/>
</dbReference>
<evidence type="ECO:0000313" key="2">
    <source>
        <dbReference type="EMBL" id="PNF13890.1"/>
    </source>
</evidence>
<dbReference type="PANTHER" id="PTHR23022:SF135">
    <property type="entry name" value="SI:DKEY-77F5.3"/>
    <property type="match status" value="1"/>
</dbReference>